<dbReference type="InterPro" id="IPR035991">
    <property type="entry name" value="Casein_kinase_II_beta-like"/>
</dbReference>
<dbReference type="Gene3D" id="2.20.25.20">
    <property type="match status" value="1"/>
</dbReference>
<dbReference type="AlphaFoldDB" id="A0A1J4KYR0"/>
<evidence type="ECO:0000313" key="3">
    <source>
        <dbReference type="EMBL" id="OHT14846.1"/>
    </source>
</evidence>
<dbReference type="GO" id="GO:0019887">
    <property type="term" value="F:protein kinase regulator activity"/>
    <property type="evidence" value="ECO:0007669"/>
    <property type="project" value="InterPro"/>
</dbReference>
<dbReference type="EMBL" id="MLAK01000314">
    <property type="protein sequence ID" value="OHT14846.1"/>
    <property type="molecule type" value="Genomic_DNA"/>
</dbReference>
<dbReference type="InterPro" id="IPR000704">
    <property type="entry name" value="Casein_kinase_II_reg-sub"/>
</dbReference>
<dbReference type="RefSeq" id="XP_068367982.1">
    <property type="nucleotide sequence ID" value="XM_068498026.1"/>
</dbReference>
<dbReference type="PANTHER" id="PTHR11740">
    <property type="entry name" value="CASEIN KINASE II SUBUNIT BETA"/>
    <property type="match status" value="1"/>
</dbReference>
<protein>
    <recommendedName>
        <fullName evidence="2">Casein kinase II subunit beta</fullName>
        <shortName evidence="2">CK II beta</shortName>
    </recommendedName>
</protein>
<dbReference type="InterPro" id="IPR016149">
    <property type="entry name" value="Casein_kin_II_reg-sub_N"/>
</dbReference>
<dbReference type="FunFam" id="2.20.25.20:FF:000001">
    <property type="entry name" value="Casein kinase II subunit beta"/>
    <property type="match status" value="1"/>
</dbReference>
<dbReference type="VEuPathDB" id="TrichDB:TRFO_14808"/>
<dbReference type="PRINTS" id="PR00472">
    <property type="entry name" value="CASNKINASEII"/>
</dbReference>
<name>A0A1J4KYR0_9EUKA</name>
<dbReference type="Pfam" id="PF01214">
    <property type="entry name" value="CK_II_beta"/>
    <property type="match status" value="1"/>
</dbReference>
<dbReference type="Proteomes" id="UP000179807">
    <property type="component" value="Unassembled WGS sequence"/>
</dbReference>
<keyword evidence="3" id="KW-0418">Kinase</keyword>
<dbReference type="Gene3D" id="1.10.1820.10">
    <property type="entry name" value="protein kinase ck2 holoenzyme, chain C, domain 1"/>
    <property type="match status" value="1"/>
</dbReference>
<evidence type="ECO:0000256" key="2">
    <source>
        <dbReference type="RuleBase" id="RU361268"/>
    </source>
</evidence>
<keyword evidence="4" id="KW-1185">Reference proteome</keyword>
<dbReference type="GO" id="GO:0005737">
    <property type="term" value="C:cytoplasm"/>
    <property type="evidence" value="ECO:0007669"/>
    <property type="project" value="TreeGrafter"/>
</dbReference>
<evidence type="ECO:0000313" key="4">
    <source>
        <dbReference type="Proteomes" id="UP000179807"/>
    </source>
</evidence>
<comment type="similarity">
    <text evidence="1 2">Belongs to the casein kinase 2 subunit beta family.</text>
</comment>
<dbReference type="GO" id="GO:0005956">
    <property type="term" value="C:protein kinase CK2 complex"/>
    <property type="evidence" value="ECO:0007669"/>
    <property type="project" value="UniProtKB-UniRule"/>
</dbReference>
<dbReference type="SMART" id="SM01085">
    <property type="entry name" value="CK_II_beta"/>
    <property type="match status" value="1"/>
</dbReference>
<keyword evidence="3" id="KW-0808">Transferase</keyword>
<reference evidence="3" key="1">
    <citation type="submission" date="2016-10" db="EMBL/GenBank/DDBJ databases">
        <authorList>
            <person name="Benchimol M."/>
            <person name="Almeida L.G."/>
            <person name="Vasconcelos A.T."/>
            <person name="Perreira-Neves A."/>
            <person name="Rosa I.A."/>
            <person name="Tasca T."/>
            <person name="Bogo M.R."/>
            <person name="de Souza W."/>
        </authorList>
    </citation>
    <scope>NUCLEOTIDE SEQUENCE [LARGE SCALE GENOMIC DNA]</scope>
    <source>
        <strain evidence="3">K</strain>
    </source>
</reference>
<dbReference type="PANTHER" id="PTHR11740:SF0">
    <property type="entry name" value="CASEIN KINASE II SUBUNIT BETA"/>
    <property type="match status" value="1"/>
</dbReference>
<dbReference type="GO" id="GO:0016301">
    <property type="term" value="F:kinase activity"/>
    <property type="evidence" value="ECO:0007669"/>
    <property type="project" value="UniProtKB-KW"/>
</dbReference>
<dbReference type="SUPFAM" id="SSF57798">
    <property type="entry name" value="Casein kinase II beta subunit"/>
    <property type="match status" value="1"/>
</dbReference>
<dbReference type="OrthoDB" id="10546558at2759"/>
<sequence>MSRTPWIDWFLAHPFAKYFVRIDDSYIQNASNFEDLKNSFDLFDICYSLICGKYIPREKLPSEWPNNIDESGMILYGLIHSRYIQTDQGIEKMYQKFIENSFEKCPRTLCHGIHCLPIGYSNEFGQEPLKMFCPNCGDIYYVDDEDCDCVDGACFGCDYLPIFLEKHRDVVPEALPEKYVVTLFGYRLIGDGDFEPFSDEEK</sequence>
<accession>A0A1J4KYR0</accession>
<organism evidence="3 4">
    <name type="scientific">Tritrichomonas foetus</name>
    <dbReference type="NCBI Taxonomy" id="1144522"/>
    <lineage>
        <taxon>Eukaryota</taxon>
        <taxon>Metamonada</taxon>
        <taxon>Parabasalia</taxon>
        <taxon>Tritrichomonadida</taxon>
        <taxon>Tritrichomonadidae</taxon>
        <taxon>Tritrichomonas</taxon>
    </lineage>
</organism>
<gene>
    <name evidence="3" type="primary">ckb1</name>
    <name evidence="3" type="ORF">TRFO_14808</name>
</gene>
<comment type="subunit">
    <text evidence="2">Tetramer of two alpha and two beta subunits.</text>
</comment>
<proteinExistence type="inferred from homology"/>
<dbReference type="GeneID" id="94832730"/>
<comment type="caution">
    <text evidence="3">The sequence shown here is derived from an EMBL/GenBank/DDBJ whole genome shotgun (WGS) entry which is preliminary data.</text>
</comment>
<evidence type="ECO:0000256" key="1">
    <source>
        <dbReference type="ARBA" id="ARBA00006941"/>
    </source>
</evidence>